<comment type="caution">
    <text evidence="11">The sequence shown here is derived from an EMBL/GenBank/DDBJ whole genome shotgun (WGS) entry which is preliminary data.</text>
</comment>
<dbReference type="Proteomes" id="UP001165481">
    <property type="component" value="Unassembled WGS sequence"/>
</dbReference>
<name>A0ABT7IPF7_9BURK</name>
<dbReference type="InterPro" id="IPR058130">
    <property type="entry name" value="PEA_transf_C"/>
</dbReference>
<feature type="compositionally biased region" description="Basic and acidic residues" evidence="8">
    <location>
        <begin position="485"/>
        <end position="499"/>
    </location>
</feature>
<evidence type="ECO:0000256" key="4">
    <source>
        <dbReference type="ARBA" id="ARBA00022692"/>
    </source>
</evidence>
<evidence type="ECO:0000256" key="2">
    <source>
        <dbReference type="ARBA" id="ARBA00022475"/>
    </source>
</evidence>
<feature type="transmembrane region" description="Helical" evidence="9">
    <location>
        <begin position="138"/>
        <end position="156"/>
    </location>
</feature>
<evidence type="ECO:0000256" key="9">
    <source>
        <dbReference type="SAM" id="Phobius"/>
    </source>
</evidence>
<evidence type="ECO:0000259" key="10">
    <source>
        <dbReference type="Pfam" id="PF00884"/>
    </source>
</evidence>
<keyword evidence="5 9" id="KW-1133">Transmembrane helix</keyword>
<keyword evidence="6 9" id="KW-0472">Membrane</keyword>
<feature type="region of interest" description="Disordered" evidence="8">
    <location>
        <begin position="472"/>
        <end position="507"/>
    </location>
</feature>
<dbReference type="InterPro" id="IPR040423">
    <property type="entry name" value="PEA_transferase"/>
</dbReference>
<evidence type="ECO:0000256" key="6">
    <source>
        <dbReference type="ARBA" id="ARBA00023136"/>
    </source>
</evidence>
<dbReference type="GO" id="GO:0016740">
    <property type="term" value="F:transferase activity"/>
    <property type="evidence" value="ECO:0007669"/>
    <property type="project" value="UniProtKB-KW"/>
</dbReference>
<evidence type="ECO:0000256" key="3">
    <source>
        <dbReference type="ARBA" id="ARBA00022679"/>
    </source>
</evidence>
<dbReference type="RefSeq" id="WP_243376729.1">
    <property type="nucleotide sequence ID" value="NZ_JAKZJU020000001.1"/>
</dbReference>
<sequence length="507" mass="56321">MKLSSENLHCAARALLVFAFGAALSWLLLKGAAYPVTAAEVLSLAAFLLLAARAPAAVRALAALVLAAYCLYFPVGLRYGIVSEGQIASALATDAREASEFFGTFGALDFASPALLAAGLALFYLCARRVRLFQSRKLFALALVLAAAAAFETKAFHPFTHAAKLAHRVVVERGNLKHMDWTPAWKVLSVRPAYKNYVLVVGESERRDYMNAYGYPEDDTPYMSKAPGIVYEGFTAEGDNTIPSLTRTLTLPDPKSLQPRYEYNLVDLARAAGFATSWFSNQGYVSPFDTPVTAIGARSERSRWLKFGRDASRNYFDYELLPLVEAELERDDPRPKLIVVHLIGSHDDICERVSDKLPRISHVKDPAWRIPGCYLDTIRQTDAVLERLSGLLQKKGEPWSLLYFSDHGLTLARRRGVMRLLHSPAGREHRDIPLFLTSSDAKEHRTIRGLRYGSSFVEGFMEWTGVSTRSIPRPKSLFLAPPDPPRPEAERLRASRPDDPPADIQSH</sequence>
<keyword evidence="4 9" id="KW-0812">Transmembrane</keyword>
<keyword evidence="12" id="KW-1185">Reference proteome</keyword>
<dbReference type="InterPro" id="IPR000917">
    <property type="entry name" value="Sulfatase_N"/>
</dbReference>
<dbReference type="InterPro" id="IPR017850">
    <property type="entry name" value="Alkaline_phosphatase_core_sf"/>
</dbReference>
<gene>
    <name evidence="11" type="ORF">MUN46_009980</name>
</gene>
<dbReference type="PANTHER" id="PTHR30443:SF4">
    <property type="entry name" value="PHOSPHOETHANOLAMINE TRANSFERASE OPGE-RELATED"/>
    <property type="match status" value="1"/>
</dbReference>
<accession>A0ABT7IPF7</accession>
<protein>
    <submittedName>
        <fullName evidence="11">Phosphoethanolamine transferase</fullName>
    </submittedName>
</protein>
<feature type="transmembrane region" description="Helical" evidence="9">
    <location>
        <begin position="61"/>
        <end position="81"/>
    </location>
</feature>
<dbReference type="CDD" id="cd16017">
    <property type="entry name" value="LptA"/>
    <property type="match status" value="1"/>
</dbReference>
<dbReference type="Gene3D" id="3.40.720.10">
    <property type="entry name" value="Alkaline Phosphatase, subunit A"/>
    <property type="match status" value="1"/>
</dbReference>
<organism evidence="11 12">
    <name type="scientific">Mesosutterella faecium</name>
    <dbReference type="NCBI Taxonomy" id="2925194"/>
    <lineage>
        <taxon>Bacteria</taxon>
        <taxon>Pseudomonadati</taxon>
        <taxon>Pseudomonadota</taxon>
        <taxon>Betaproteobacteria</taxon>
        <taxon>Burkholderiales</taxon>
        <taxon>Sutterellaceae</taxon>
        <taxon>Mesosutterella</taxon>
    </lineage>
</organism>
<dbReference type="PANTHER" id="PTHR30443">
    <property type="entry name" value="INNER MEMBRANE PROTEIN"/>
    <property type="match status" value="1"/>
</dbReference>
<comment type="subcellular location">
    <subcellularLocation>
        <location evidence="1">Cell membrane</location>
        <topology evidence="1">Multi-pass membrane protein</topology>
    </subcellularLocation>
</comment>
<dbReference type="SUPFAM" id="SSF53649">
    <property type="entry name" value="Alkaline phosphatase-like"/>
    <property type="match status" value="1"/>
</dbReference>
<comment type="similarity">
    <text evidence="7">Belongs to the phosphoethanolamine transferase family.</text>
</comment>
<evidence type="ECO:0000256" key="5">
    <source>
        <dbReference type="ARBA" id="ARBA00022989"/>
    </source>
</evidence>
<evidence type="ECO:0000256" key="7">
    <source>
        <dbReference type="ARBA" id="ARBA00038481"/>
    </source>
</evidence>
<reference evidence="11" key="1">
    <citation type="submission" date="2023-03" db="EMBL/GenBank/DDBJ databases">
        <title>Mesosutterella sp. nov. isolated from porcine feces.</title>
        <authorList>
            <person name="Yu S."/>
        </authorList>
    </citation>
    <scope>NUCLEOTIDE SEQUENCE</scope>
    <source>
        <strain evidence="11">AGMB02718</strain>
    </source>
</reference>
<evidence type="ECO:0000256" key="1">
    <source>
        <dbReference type="ARBA" id="ARBA00004651"/>
    </source>
</evidence>
<dbReference type="Pfam" id="PF00884">
    <property type="entry name" value="Sulfatase"/>
    <property type="match status" value="1"/>
</dbReference>
<feature type="transmembrane region" description="Helical" evidence="9">
    <location>
        <begin position="35"/>
        <end position="54"/>
    </location>
</feature>
<keyword evidence="3 11" id="KW-0808">Transferase</keyword>
<evidence type="ECO:0000313" key="11">
    <source>
        <dbReference type="EMBL" id="MDL2060263.1"/>
    </source>
</evidence>
<dbReference type="EMBL" id="JAKZJU020000001">
    <property type="protein sequence ID" value="MDL2060263.1"/>
    <property type="molecule type" value="Genomic_DNA"/>
</dbReference>
<feature type="transmembrane region" description="Helical" evidence="9">
    <location>
        <begin position="101"/>
        <end position="126"/>
    </location>
</feature>
<keyword evidence="2" id="KW-1003">Cell membrane</keyword>
<feature type="transmembrane region" description="Helical" evidence="9">
    <location>
        <begin position="12"/>
        <end position="29"/>
    </location>
</feature>
<proteinExistence type="inferred from homology"/>
<feature type="domain" description="Sulfatase N-terminal" evidence="10">
    <location>
        <begin position="195"/>
        <end position="466"/>
    </location>
</feature>
<evidence type="ECO:0000313" key="12">
    <source>
        <dbReference type="Proteomes" id="UP001165481"/>
    </source>
</evidence>
<evidence type="ECO:0000256" key="8">
    <source>
        <dbReference type="SAM" id="MobiDB-lite"/>
    </source>
</evidence>